<organism evidence="1 2">
    <name type="scientific">Aquarana catesbeiana</name>
    <name type="common">American bullfrog</name>
    <name type="synonym">Rana catesbeiana</name>
    <dbReference type="NCBI Taxonomy" id="8400"/>
    <lineage>
        <taxon>Eukaryota</taxon>
        <taxon>Metazoa</taxon>
        <taxon>Chordata</taxon>
        <taxon>Craniata</taxon>
        <taxon>Vertebrata</taxon>
        <taxon>Euteleostomi</taxon>
        <taxon>Amphibia</taxon>
        <taxon>Batrachia</taxon>
        <taxon>Anura</taxon>
        <taxon>Neobatrachia</taxon>
        <taxon>Ranoidea</taxon>
        <taxon>Ranidae</taxon>
        <taxon>Aquarana</taxon>
    </lineage>
</organism>
<accession>A0A2G9S970</accession>
<keyword evidence="2" id="KW-1185">Reference proteome</keyword>
<protein>
    <submittedName>
        <fullName evidence="1">Uncharacterized protein</fullName>
    </submittedName>
</protein>
<dbReference type="Proteomes" id="UP000228934">
    <property type="component" value="Unassembled WGS sequence"/>
</dbReference>
<reference evidence="2" key="1">
    <citation type="journal article" date="2017" name="Nat. Commun.">
        <title>The North American bullfrog draft genome provides insight into hormonal regulation of long noncoding RNA.</title>
        <authorList>
            <person name="Hammond S.A."/>
            <person name="Warren R.L."/>
            <person name="Vandervalk B.P."/>
            <person name="Kucuk E."/>
            <person name="Khan H."/>
            <person name="Gibb E.A."/>
            <person name="Pandoh P."/>
            <person name="Kirk H."/>
            <person name="Zhao Y."/>
            <person name="Jones M."/>
            <person name="Mungall A.J."/>
            <person name="Coope R."/>
            <person name="Pleasance S."/>
            <person name="Moore R.A."/>
            <person name="Holt R.A."/>
            <person name="Round J.M."/>
            <person name="Ohora S."/>
            <person name="Walle B.V."/>
            <person name="Veldhoen N."/>
            <person name="Helbing C.C."/>
            <person name="Birol I."/>
        </authorList>
    </citation>
    <scope>NUCLEOTIDE SEQUENCE [LARGE SCALE GENOMIC DNA]</scope>
</reference>
<evidence type="ECO:0000313" key="2">
    <source>
        <dbReference type="Proteomes" id="UP000228934"/>
    </source>
</evidence>
<gene>
    <name evidence="1" type="ORF">AB205_0092580</name>
</gene>
<proteinExistence type="predicted"/>
<dbReference type="EMBL" id="KV925468">
    <property type="protein sequence ID" value="PIO36667.1"/>
    <property type="molecule type" value="Genomic_DNA"/>
</dbReference>
<sequence length="131" mass="14694">MLVFGCLDWPVLDDITSAHAQKSFIPADWYCARNVNHSIMYIPQRIAKRQVSASDCVSSQPLLRSSSWVPSLVLFWCICTAADCCPDDTTASYLITSTLFHTQGYSDQSRKGKPSCHFGIQPRYLSHKCLS</sequence>
<evidence type="ECO:0000313" key="1">
    <source>
        <dbReference type="EMBL" id="PIO36667.1"/>
    </source>
</evidence>
<dbReference type="AlphaFoldDB" id="A0A2G9S970"/>
<name>A0A2G9S970_AQUCT</name>